<dbReference type="Proteomes" id="UP001203297">
    <property type="component" value="Unassembled WGS sequence"/>
</dbReference>
<evidence type="ECO:0000259" key="2">
    <source>
        <dbReference type="Pfam" id="PF20151"/>
    </source>
</evidence>
<dbReference type="EMBL" id="WTXG01000080">
    <property type="protein sequence ID" value="KAI0294108.1"/>
    <property type="molecule type" value="Genomic_DNA"/>
</dbReference>
<organism evidence="3 4">
    <name type="scientific">Multifurca ochricompacta</name>
    <dbReference type="NCBI Taxonomy" id="376703"/>
    <lineage>
        <taxon>Eukaryota</taxon>
        <taxon>Fungi</taxon>
        <taxon>Dikarya</taxon>
        <taxon>Basidiomycota</taxon>
        <taxon>Agaricomycotina</taxon>
        <taxon>Agaricomycetes</taxon>
        <taxon>Russulales</taxon>
        <taxon>Russulaceae</taxon>
        <taxon>Multifurca</taxon>
    </lineage>
</organism>
<evidence type="ECO:0000256" key="1">
    <source>
        <dbReference type="SAM" id="Phobius"/>
    </source>
</evidence>
<feature type="transmembrane region" description="Helical" evidence="1">
    <location>
        <begin position="29"/>
        <end position="51"/>
    </location>
</feature>
<feature type="domain" description="DUF6533" evidence="2">
    <location>
        <begin position="43"/>
        <end position="87"/>
    </location>
</feature>
<feature type="transmembrane region" description="Helical" evidence="1">
    <location>
        <begin position="120"/>
        <end position="141"/>
    </location>
</feature>
<feature type="transmembrane region" description="Helical" evidence="1">
    <location>
        <begin position="147"/>
        <end position="166"/>
    </location>
</feature>
<accession>A0AAD4LXL3</accession>
<keyword evidence="1" id="KW-0472">Membrane</keyword>
<reference evidence="3" key="1">
    <citation type="journal article" date="2022" name="New Phytol.">
        <title>Evolutionary transition to the ectomycorrhizal habit in the genomes of a hyperdiverse lineage of mushroom-forming fungi.</title>
        <authorList>
            <person name="Looney B."/>
            <person name="Miyauchi S."/>
            <person name="Morin E."/>
            <person name="Drula E."/>
            <person name="Courty P.E."/>
            <person name="Kohler A."/>
            <person name="Kuo A."/>
            <person name="LaButti K."/>
            <person name="Pangilinan J."/>
            <person name="Lipzen A."/>
            <person name="Riley R."/>
            <person name="Andreopoulos W."/>
            <person name="He G."/>
            <person name="Johnson J."/>
            <person name="Nolan M."/>
            <person name="Tritt A."/>
            <person name="Barry K.W."/>
            <person name="Grigoriev I.V."/>
            <person name="Nagy L.G."/>
            <person name="Hibbett D."/>
            <person name="Henrissat B."/>
            <person name="Matheny P.B."/>
            <person name="Labbe J."/>
            <person name="Martin F.M."/>
        </authorList>
    </citation>
    <scope>NUCLEOTIDE SEQUENCE</scope>
    <source>
        <strain evidence="3">BPL690</strain>
    </source>
</reference>
<keyword evidence="1" id="KW-0812">Transmembrane</keyword>
<evidence type="ECO:0000313" key="3">
    <source>
        <dbReference type="EMBL" id="KAI0294108.1"/>
    </source>
</evidence>
<name>A0AAD4LXL3_9AGAM</name>
<keyword evidence="1" id="KW-1133">Transmembrane helix</keyword>
<proteinExistence type="predicted"/>
<protein>
    <recommendedName>
        <fullName evidence="2">DUF6533 domain-containing protein</fullName>
    </recommendedName>
</protein>
<sequence length="295" mass="33126">MHIPIVPSLKRTHDLEAPWEWPGPQNPTFMIVAAIFTIYFSRLIAFSILYYDYIITLSAEVEFFWPKKRRLTWPSALFLLNRYLAILGHIPVIFEVFAGASLLSNDLVIATIYKNNRIVIAALLGILVGGGATASSSAYVIGQRGLAFAWGVVLLFDLAIFGLTTYKAMRIGWGQPMTLIYVLVRDGTIYFAWHHVPCQCIEYFDVYQCIHILNVSTDGSVSECVPPQPTLKGVNSILTSVACSTIVSRMMINLRQRIATDPELPEEYTSLPAFREGRETVLDLRASYVDKHCVL</sequence>
<keyword evidence="4" id="KW-1185">Reference proteome</keyword>
<dbReference type="InterPro" id="IPR045340">
    <property type="entry name" value="DUF6533"/>
</dbReference>
<gene>
    <name evidence="3" type="ORF">B0F90DRAFT_1670576</name>
</gene>
<feature type="transmembrane region" description="Helical" evidence="1">
    <location>
        <begin position="71"/>
        <end position="90"/>
    </location>
</feature>
<dbReference type="AlphaFoldDB" id="A0AAD4LXL3"/>
<evidence type="ECO:0000313" key="4">
    <source>
        <dbReference type="Proteomes" id="UP001203297"/>
    </source>
</evidence>
<dbReference type="Pfam" id="PF20151">
    <property type="entry name" value="DUF6533"/>
    <property type="match status" value="1"/>
</dbReference>
<comment type="caution">
    <text evidence="3">The sequence shown here is derived from an EMBL/GenBank/DDBJ whole genome shotgun (WGS) entry which is preliminary data.</text>
</comment>